<dbReference type="AlphaFoldDB" id="A0ABD1Z9R7"/>
<accession>A0ABD1Z9R7</accession>
<dbReference type="InterPro" id="IPR043502">
    <property type="entry name" value="DNA/RNA_pol_sf"/>
</dbReference>
<protein>
    <submittedName>
        <fullName evidence="1">Uncharacterized protein</fullName>
    </submittedName>
</protein>
<dbReference type="PANTHER" id="PTHR24559:SF444">
    <property type="entry name" value="REVERSE TRANSCRIPTASE DOMAIN-CONTAINING PROTEIN"/>
    <property type="match status" value="1"/>
</dbReference>
<sequence length="247" mass="27923">MMKIKKNMSVCVASREVYGEVSKFLCEREDVFPREKKFEALVNTKYKSVAKKVKPVTAPLPHDSWEKMEIASSEPNLRSSREIGHKFTKETLEHLLIGGGEFLTTVEKELFRKMLTKHGKAFSFAPKEIGCVDPTIVSPMVIFTVPHVPWDLKPIPVPKALLPKLIELLKEKIEMGILEPSIGPYSNRWFTVPKKSGALRFIQDMQPANKVTIRNMGSGPVVDEFAEAFVGRAIYSMGDLYSGYDQF</sequence>
<keyword evidence="2" id="KW-1185">Reference proteome</keyword>
<dbReference type="Gene3D" id="3.30.70.270">
    <property type="match status" value="1"/>
</dbReference>
<name>A0ABD1Z9R7_9MARC</name>
<evidence type="ECO:0000313" key="2">
    <source>
        <dbReference type="Proteomes" id="UP001605036"/>
    </source>
</evidence>
<dbReference type="PANTHER" id="PTHR24559">
    <property type="entry name" value="TRANSPOSON TY3-I GAG-POL POLYPROTEIN"/>
    <property type="match status" value="1"/>
</dbReference>
<comment type="caution">
    <text evidence="1">The sequence shown here is derived from an EMBL/GenBank/DDBJ whole genome shotgun (WGS) entry which is preliminary data.</text>
</comment>
<organism evidence="1 2">
    <name type="scientific">Riccia fluitans</name>
    <dbReference type="NCBI Taxonomy" id="41844"/>
    <lineage>
        <taxon>Eukaryota</taxon>
        <taxon>Viridiplantae</taxon>
        <taxon>Streptophyta</taxon>
        <taxon>Embryophyta</taxon>
        <taxon>Marchantiophyta</taxon>
        <taxon>Marchantiopsida</taxon>
        <taxon>Marchantiidae</taxon>
        <taxon>Marchantiales</taxon>
        <taxon>Ricciaceae</taxon>
        <taxon>Riccia</taxon>
    </lineage>
</organism>
<gene>
    <name evidence="1" type="ORF">R1flu_012057</name>
</gene>
<dbReference type="Gene3D" id="3.10.10.10">
    <property type="entry name" value="HIV Type 1 Reverse Transcriptase, subunit A, domain 1"/>
    <property type="match status" value="1"/>
</dbReference>
<reference evidence="1 2" key="1">
    <citation type="submission" date="2024-09" db="EMBL/GenBank/DDBJ databases">
        <title>Chromosome-scale assembly of Riccia fluitans.</title>
        <authorList>
            <person name="Paukszto L."/>
            <person name="Sawicki J."/>
            <person name="Karawczyk K."/>
            <person name="Piernik-Szablinska J."/>
            <person name="Szczecinska M."/>
            <person name="Mazdziarz M."/>
        </authorList>
    </citation>
    <scope>NUCLEOTIDE SEQUENCE [LARGE SCALE GENOMIC DNA]</scope>
    <source>
        <strain evidence="1">Rf_01</strain>
        <tissue evidence="1">Aerial parts of the thallus</tissue>
    </source>
</reference>
<dbReference type="EMBL" id="JBHFFA010000002">
    <property type="protein sequence ID" value="KAL2644470.1"/>
    <property type="molecule type" value="Genomic_DNA"/>
</dbReference>
<proteinExistence type="predicted"/>
<dbReference type="Proteomes" id="UP001605036">
    <property type="component" value="Unassembled WGS sequence"/>
</dbReference>
<dbReference type="InterPro" id="IPR053134">
    <property type="entry name" value="RNA-dir_DNA_polymerase"/>
</dbReference>
<dbReference type="SUPFAM" id="SSF56672">
    <property type="entry name" value="DNA/RNA polymerases"/>
    <property type="match status" value="1"/>
</dbReference>
<evidence type="ECO:0000313" key="1">
    <source>
        <dbReference type="EMBL" id="KAL2644470.1"/>
    </source>
</evidence>
<dbReference type="InterPro" id="IPR043128">
    <property type="entry name" value="Rev_trsase/Diguanyl_cyclase"/>
</dbReference>